<protein>
    <submittedName>
        <fullName evidence="2">Uncharacterized protein</fullName>
    </submittedName>
</protein>
<keyword evidence="1" id="KW-0812">Transmembrane</keyword>
<dbReference type="AlphaFoldDB" id="A0A6C0W3N6"/>
<dbReference type="EMBL" id="MN873036">
    <property type="protein sequence ID" value="QIC20227.1"/>
    <property type="molecule type" value="Genomic_DNA"/>
</dbReference>
<reference evidence="2" key="1">
    <citation type="journal article" date="2021" name="Front. Genet.">
        <title>Comparative Mitogenomic Analysis Reveals Dynamics of Intron Within and Between Tricholoma Species and Phylogeny of Basidiomycota.</title>
        <authorList>
            <person name="Huang W."/>
            <person name="Feng H."/>
            <person name="Tu W."/>
            <person name="Xiong C."/>
            <person name="Jin X."/>
            <person name="Li P."/>
            <person name="Wang X."/>
            <person name="Li Q."/>
        </authorList>
    </citation>
    <scope>NUCLEOTIDE SEQUENCE</scope>
</reference>
<feature type="transmembrane region" description="Helical" evidence="1">
    <location>
        <begin position="140"/>
        <end position="162"/>
    </location>
</feature>
<evidence type="ECO:0000256" key="1">
    <source>
        <dbReference type="SAM" id="Phobius"/>
    </source>
</evidence>
<feature type="transmembrane region" description="Helical" evidence="1">
    <location>
        <begin position="59"/>
        <end position="75"/>
    </location>
</feature>
<geneLocation type="mitochondrion" evidence="2"/>
<gene>
    <name evidence="2" type="primary">orf541</name>
</gene>
<feature type="transmembrane region" description="Helical" evidence="1">
    <location>
        <begin position="174"/>
        <end position="195"/>
    </location>
</feature>
<name>A0A6C0W3N6_9AGAR</name>
<evidence type="ECO:0000313" key="2">
    <source>
        <dbReference type="EMBL" id="QIC20227.1"/>
    </source>
</evidence>
<accession>A0A6C0W3N6</accession>
<dbReference type="RefSeq" id="YP_009739383.1">
    <property type="nucleotide sequence ID" value="NC_046500.1"/>
</dbReference>
<proteinExistence type="predicted"/>
<keyword evidence="2" id="KW-0496">Mitochondrion</keyword>
<keyword evidence="1" id="KW-1133">Transmembrane helix</keyword>
<sequence>MKKFTLLYFNLISKRMKSFSNTLFYKLIPYQIKSKLNQQLIIFYKSRCIFNGFNLKNKYILLTIFILIIITIFFNKNIGYFKDINICDFNIFTIIVYFVLLYFTYIKFNIMIRIISLIKSIHFFYVTMKQENIKDIKLIALYYYFFNLLLIFISILFVNNIYYNLYYININNYIEYSNIISILLVLLYLKPILTTEFKIIETKIKPLFILLNIFILFIPFIIFNLYSEKITVFLENYCIKNFVIYCETTGDDNFRTKLTDDKSLVISNKNNNFSMGNHQTNVNFSSDVDHLKVATSSKVLLNSEGIMKPINTDNRDIVEIYELEQINDQIIKCFIFDFVLDPRLVFNDAYLNETVNHKDHIFKLDTHLIVFLNEYMNILAKFNNTNKDLMDLIFNLYDLDLDHKSNLAELESNYIKEQTELENLRDKKNISNSNLLNEVDTIGENEFKQLTKDLTSKYSADLEALEKTKQSNISTETIKFQNTSSRLERLLQKTLPFLKFTETPTEEDFKMYDSLFTKKNKSSISIKSVDSDETIKAVRRN</sequence>
<keyword evidence="1" id="KW-0472">Membrane</keyword>
<organism evidence="2">
    <name type="scientific">Tricholoma terreum</name>
    <dbReference type="NCBI Taxonomy" id="76328"/>
    <lineage>
        <taxon>Eukaryota</taxon>
        <taxon>Fungi</taxon>
        <taxon>Dikarya</taxon>
        <taxon>Basidiomycota</taxon>
        <taxon>Agaricomycotina</taxon>
        <taxon>Agaricomycetes</taxon>
        <taxon>Agaricomycetidae</taxon>
        <taxon>Agaricales</taxon>
        <taxon>Tricholomatineae</taxon>
        <taxon>Tricholomataceae</taxon>
        <taxon>Tricholoma</taxon>
    </lineage>
</organism>
<dbReference type="GeneID" id="44795386"/>
<feature type="transmembrane region" description="Helical" evidence="1">
    <location>
        <begin position="207"/>
        <end position="226"/>
    </location>
</feature>